<reference evidence="1" key="1">
    <citation type="journal article" date="2014" name="Front. Microbiol.">
        <title>High frequency of phylogenetically diverse reductive dehalogenase-homologous genes in deep subseafloor sedimentary metagenomes.</title>
        <authorList>
            <person name="Kawai M."/>
            <person name="Futagami T."/>
            <person name="Toyoda A."/>
            <person name="Takaki Y."/>
            <person name="Nishi S."/>
            <person name="Hori S."/>
            <person name="Arai W."/>
            <person name="Tsubouchi T."/>
            <person name="Morono Y."/>
            <person name="Uchiyama I."/>
            <person name="Ito T."/>
            <person name="Fujiyama A."/>
            <person name="Inagaki F."/>
            <person name="Takami H."/>
        </authorList>
    </citation>
    <scope>NUCLEOTIDE SEQUENCE</scope>
    <source>
        <strain evidence="1">Expedition CK06-06</strain>
    </source>
</reference>
<comment type="caution">
    <text evidence="1">The sequence shown here is derived from an EMBL/GenBank/DDBJ whole genome shotgun (WGS) entry which is preliminary data.</text>
</comment>
<organism evidence="1">
    <name type="scientific">marine sediment metagenome</name>
    <dbReference type="NCBI Taxonomy" id="412755"/>
    <lineage>
        <taxon>unclassified sequences</taxon>
        <taxon>metagenomes</taxon>
        <taxon>ecological metagenomes</taxon>
    </lineage>
</organism>
<dbReference type="AlphaFoldDB" id="X1JTI7"/>
<protein>
    <submittedName>
        <fullName evidence="1">Uncharacterized protein</fullName>
    </submittedName>
</protein>
<proteinExistence type="predicted"/>
<dbReference type="EMBL" id="BARU01049930">
    <property type="protein sequence ID" value="GAH97397.1"/>
    <property type="molecule type" value="Genomic_DNA"/>
</dbReference>
<name>X1JTI7_9ZZZZ</name>
<accession>X1JTI7</accession>
<evidence type="ECO:0000313" key="1">
    <source>
        <dbReference type="EMBL" id="GAH97397.1"/>
    </source>
</evidence>
<sequence>IDIIGGRKNQIMKIHAFHMPNSKAGLIDIFSS</sequence>
<feature type="non-terminal residue" evidence="1">
    <location>
        <position position="32"/>
    </location>
</feature>
<gene>
    <name evidence="1" type="ORF">S03H2_73128</name>
</gene>
<feature type="non-terminal residue" evidence="1">
    <location>
        <position position="1"/>
    </location>
</feature>